<comment type="function">
    <text evidence="1">Involved in the import of queuosine (Q) precursors, required for Q precursor salvage.</text>
</comment>
<comment type="similarity">
    <text evidence="1">Belongs to the vitamin uptake transporter (VUT/ECF) (TC 2.A.88) family. Q precursor transporter subfamily.</text>
</comment>
<dbReference type="EMBL" id="JARWAO010000003">
    <property type="protein sequence ID" value="MDR5895981.1"/>
    <property type="molecule type" value="Genomic_DNA"/>
</dbReference>
<dbReference type="InterPro" id="IPR003744">
    <property type="entry name" value="YhhQ"/>
</dbReference>
<dbReference type="PANTHER" id="PTHR34300">
    <property type="entry name" value="QUEUOSINE PRECURSOR TRANSPORTER-RELATED"/>
    <property type="match status" value="1"/>
</dbReference>
<sequence length="217" mass="23912">MVFGRRSTTPLEARLVLAHLTIICISNILVQYPLTLFGWHTTWGAFSFPLIFVLTDLTVRLVGQSSARNVVFMAMLPALVLSYLASLMLNHEGPLFSLNTLLDPVGTRVALASFGAYVVGQLCDVICFARLRKRGYGAGAPVLSTIFGNLLDTFTFFAIAFYASSNTFMAAHWVEIAWVDYLIKLTASAFIFLPLYGLGVSVLKRRISTYTLSLSSH</sequence>
<gene>
    <name evidence="2" type="ORF">QC825_07860</name>
</gene>
<feature type="transmembrane region" description="Helical" evidence="1">
    <location>
        <begin position="182"/>
        <end position="203"/>
    </location>
</feature>
<keyword evidence="1" id="KW-1003">Cell membrane</keyword>
<feature type="transmembrane region" description="Helical" evidence="1">
    <location>
        <begin position="70"/>
        <end position="89"/>
    </location>
</feature>
<keyword evidence="1" id="KW-0813">Transport</keyword>
<organism evidence="2 3">
    <name type="scientific">Larsenimonas suaedae</name>
    <dbReference type="NCBI Taxonomy" id="1851019"/>
    <lineage>
        <taxon>Bacteria</taxon>
        <taxon>Pseudomonadati</taxon>
        <taxon>Pseudomonadota</taxon>
        <taxon>Gammaproteobacteria</taxon>
        <taxon>Oceanospirillales</taxon>
        <taxon>Halomonadaceae</taxon>
        <taxon>Larsenimonas</taxon>
    </lineage>
</organism>
<feature type="transmembrane region" description="Helical" evidence="1">
    <location>
        <begin position="42"/>
        <end position="63"/>
    </location>
</feature>
<keyword evidence="1" id="KW-0472">Membrane</keyword>
<comment type="subcellular location">
    <subcellularLocation>
        <location evidence="1">Cell inner membrane</location>
        <topology evidence="1">Multi-pass membrane protein</topology>
    </subcellularLocation>
</comment>
<feature type="transmembrane region" description="Helical" evidence="1">
    <location>
        <begin position="12"/>
        <end position="30"/>
    </location>
</feature>
<accession>A0ABU1GVD4</accession>
<evidence type="ECO:0000313" key="3">
    <source>
        <dbReference type="Proteomes" id="UP001269375"/>
    </source>
</evidence>
<protein>
    <recommendedName>
        <fullName evidence="1">Probable queuosine precursor transporter</fullName>
        <shortName evidence="1">Q precursor transporter</shortName>
    </recommendedName>
</protein>
<proteinExistence type="inferred from homology"/>
<reference evidence="2 3" key="1">
    <citation type="submission" date="2023-04" db="EMBL/GenBank/DDBJ databases">
        <title>A long-awaited taxogenomic arrangement of the family Halomonadaceae.</title>
        <authorList>
            <person name="De La Haba R."/>
            <person name="Chuvochina M."/>
            <person name="Wittouck S."/>
            <person name="Arahal D.R."/>
            <person name="Sanchez-Porro C."/>
            <person name="Hugenholtz P."/>
            <person name="Ventosa A."/>
        </authorList>
    </citation>
    <scope>NUCLEOTIDE SEQUENCE [LARGE SCALE GENOMIC DNA]</scope>
    <source>
        <strain evidence="2 3">DSM 22428</strain>
    </source>
</reference>
<feature type="transmembrane region" description="Helical" evidence="1">
    <location>
        <begin position="109"/>
        <end position="129"/>
    </location>
</feature>
<keyword evidence="1" id="KW-1133">Transmembrane helix</keyword>
<keyword evidence="3" id="KW-1185">Reference proteome</keyword>
<keyword evidence="1" id="KW-0812">Transmembrane</keyword>
<keyword evidence="1" id="KW-0997">Cell inner membrane</keyword>
<name>A0ABU1GVD4_9GAMM</name>
<dbReference type="RefSeq" id="WP_251589915.1">
    <property type="nucleotide sequence ID" value="NZ_JAMLJI010000001.1"/>
</dbReference>
<dbReference type="HAMAP" id="MF_02088">
    <property type="entry name" value="Q_prec_transport"/>
    <property type="match status" value="1"/>
</dbReference>
<dbReference type="NCBIfam" id="TIGR00697">
    <property type="entry name" value="queuosine precursor transporter"/>
    <property type="match status" value="1"/>
</dbReference>
<comment type="caution">
    <text evidence="2">The sequence shown here is derived from an EMBL/GenBank/DDBJ whole genome shotgun (WGS) entry which is preliminary data.</text>
</comment>
<dbReference type="Pfam" id="PF02592">
    <property type="entry name" value="Vut_1"/>
    <property type="match status" value="1"/>
</dbReference>
<dbReference type="PANTHER" id="PTHR34300:SF1">
    <property type="entry name" value="QUEUOSINE PRECURSOR TRANSPORTER"/>
    <property type="match status" value="1"/>
</dbReference>
<feature type="transmembrane region" description="Helical" evidence="1">
    <location>
        <begin position="141"/>
        <end position="162"/>
    </location>
</feature>
<dbReference type="Proteomes" id="UP001269375">
    <property type="component" value="Unassembled WGS sequence"/>
</dbReference>
<evidence type="ECO:0000313" key="2">
    <source>
        <dbReference type="EMBL" id="MDR5895981.1"/>
    </source>
</evidence>
<evidence type="ECO:0000256" key="1">
    <source>
        <dbReference type="HAMAP-Rule" id="MF_02088"/>
    </source>
</evidence>